<dbReference type="PATRIC" id="fig|913848.6.peg.1144"/>
<proteinExistence type="predicted"/>
<protein>
    <recommendedName>
        <fullName evidence="3">DUF1643 domain-containing protein</fullName>
    </recommendedName>
</protein>
<dbReference type="eggNOG" id="COG4333">
    <property type="taxonomic scope" value="Bacteria"/>
</dbReference>
<reference evidence="1 2" key="1">
    <citation type="journal article" date="2015" name="Genome Announc.">
        <title>Expanding the biotechnology potential of lactobacilli through comparative genomics of 213 strains and associated genera.</title>
        <authorList>
            <person name="Sun Z."/>
            <person name="Harris H.M."/>
            <person name="McCann A."/>
            <person name="Guo C."/>
            <person name="Argimon S."/>
            <person name="Zhang W."/>
            <person name="Yang X."/>
            <person name="Jeffery I.B."/>
            <person name="Cooney J.C."/>
            <person name="Kagawa T.F."/>
            <person name="Liu W."/>
            <person name="Song Y."/>
            <person name="Salvetti E."/>
            <person name="Wrobel A."/>
            <person name="Rasinkangas P."/>
            <person name="Parkhill J."/>
            <person name="Rea M.C."/>
            <person name="O'Sullivan O."/>
            <person name="Ritari J."/>
            <person name="Douillard F.P."/>
            <person name="Paul Ross R."/>
            <person name="Yang R."/>
            <person name="Briner A.E."/>
            <person name="Felis G.E."/>
            <person name="de Vos W.M."/>
            <person name="Barrangou R."/>
            <person name="Klaenhammer T.R."/>
            <person name="Caufield P.W."/>
            <person name="Cui Y."/>
            <person name="Zhang H."/>
            <person name="O'Toole P.W."/>
        </authorList>
    </citation>
    <scope>NUCLEOTIDE SEQUENCE [LARGE SCALE GENOMIC DNA]</scope>
    <source>
        <strain evidence="1 2">DSM 20001</strain>
    </source>
</reference>
<dbReference type="Proteomes" id="UP000051181">
    <property type="component" value="Unassembled WGS sequence"/>
</dbReference>
<organism evidence="1 2">
    <name type="scientific">Loigolactobacillus coryniformis subsp. coryniformis KCTC 3167 = DSM 20001</name>
    <dbReference type="NCBI Taxonomy" id="913848"/>
    <lineage>
        <taxon>Bacteria</taxon>
        <taxon>Bacillati</taxon>
        <taxon>Bacillota</taxon>
        <taxon>Bacilli</taxon>
        <taxon>Lactobacillales</taxon>
        <taxon>Lactobacillaceae</taxon>
        <taxon>Loigolactobacillus</taxon>
    </lineage>
</organism>
<dbReference type="EMBL" id="AZCN01000029">
    <property type="protein sequence ID" value="KRK16706.1"/>
    <property type="molecule type" value="Genomic_DNA"/>
</dbReference>
<evidence type="ECO:0000313" key="2">
    <source>
        <dbReference type="Proteomes" id="UP000051181"/>
    </source>
</evidence>
<gene>
    <name evidence="1" type="ORF">FD22_GL001109</name>
</gene>
<accession>A0A0R1FBN0</accession>
<dbReference type="AlphaFoldDB" id="A0A0R1FBN0"/>
<evidence type="ECO:0000313" key="1">
    <source>
        <dbReference type="EMBL" id="KRK16706.1"/>
    </source>
</evidence>
<dbReference type="Pfam" id="PF07799">
    <property type="entry name" value="DUF1643"/>
    <property type="match status" value="1"/>
</dbReference>
<name>A0A0R1FBN0_9LACO</name>
<evidence type="ECO:0008006" key="3">
    <source>
        <dbReference type="Google" id="ProtNLM"/>
    </source>
</evidence>
<dbReference type="InterPro" id="IPR012441">
    <property type="entry name" value="DUF1643"/>
</dbReference>
<comment type="caution">
    <text evidence="1">The sequence shown here is derived from an EMBL/GenBank/DDBJ whole genome shotgun (WGS) entry which is preliminary data.</text>
</comment>
<sequence>MKIELSMKKVKDDIYWTKRIWDSDKPIWLVIGNYPANTNLQQLDLTSMLIQNNTVSLGAGGVVIGNLFTRQVGHPSDRLLAEAFADDSIDELVKVAQDCSMVVIAVGSLIKKSKVATTRLEALLLRLQDEKNDYEIKQLISGERGQQMHPLALQREGWTLSGMDS</sequence>